<proteinExistence type="predicted"/>
<dbReference type="Proteomes" id="UP000651156">
    <property type="component" value="Unassembled WGS sequence"/>
</dbReference>
<dbReference type="CDD" id="cd19096">
    <property type="entry name" value="AKR_Fe-S_oxidoreductase"/>
    <property type="match status" value="1"/>
</dbReference>
<sequence length="393" mass="44164">MQYRRFGRTNIQMPVFSCGGMRYQFKWQDVPAWQIPRNNQKNLEATIRKAVEVGINHIETARGYGTSEYQLGKILPTLPREQIIVQTKINPTDNTREFQQKFEQSLKNLRLDYVDLLAIHGINDPESLQQSVRFGGCVEVLQKLQAQGKVRFLGFSTHGPTDIIVDAIATNLFDYVNLHWYYINQNNWVAIEAANRHDMGVFIISPSDKGGMLYKPPQKLVDLCAPLSPIVFNNLFCLSHSQVHTLSVGAARPQDFDEHLKTFALLGSADETLPPILARLEQAAIASLGESWAKTWHVGLPKHSETPGDVNIPVILWLRNLAIAYDMIEYAKMRYNLLGNGGSWFPGANAAKINQLNLQNCLNNSPHAADIPTILQEAHQLLSGAAIKRLSQE</sequence>
<evidence type="ECO:0000313" key="3">
    <source>
        <dbReference type="Proteomes" id="UP000651156"/>
    </source>
</evidence>
<feature type="domain" description="NADP-dependent oxidoreductase" evidence="1">
    <location>
        <begin position="36"/>
        <end position="206"/>
    </location>
</feature>
<dbReference type="InterPro" id="IPR036812">
    <property type="entry name" value="NAD(P)_OxRdtase_dom_sf"/>
</dbReference>
<dbReference type="InterPro" id="IPR053135">
    <property type="entry name" value="AKR2_Oxidoreductase"/>
</dbReference>
<reference evidence="2 3" key="1">
    <citation type="submission" date="2020-10" db="EMBL/GenBank/DDBJ databases">
        <authorList>
            <person name="Castelo-Branco R."/>
            <person name="Eusebio N."/>
            <person name="Adriana R."/>
            <person name="Vieira A."/>
            <person name="Brugerolle De Fraissinette N."/>
            <person name="Rezende De Castro R."/>
            <person name="Schneider M.P."/>
            <person name="Vasconcelos V."/>
            <person name="Leao P.N."/>
        </authorList>
    </citation>
    <scope>NUCLEOTIDE SEQUENCE [LARGE SCALE GENOMIC DNA]</scope>
    <source>
        <strain evidence="2 3">LEGE 06123</strain>
    </source>
</reference>
<dbReference type="SUPFAM" id="SSF51430">
    <property type="entry name" value="NAD(P)-linked oxidoreductase"/>
    <property type="match status" value="1"/>
</dbReference>
<protein>
    <submittedName>
        <fullName evidence="2">Aldo/keto reductase</fullName>
    </submittedName>
</protein>
<dbReference type="EMBL" id="JADEWN010000036">
    <property type="protein sequence ID" value="MBE9191617.1"/>
    <property type="molecule type" value="Genomic_DNA"/>
</dbReference>
<dbReference type="InterPro" id="IPR020471">
    <property type="entry name" value="AKR"/>
</dbReference>
<dbReference type="InterPro" id="IPR023210">
    <property type="entry name" value="NADP_OxRdtase_dom"/>
</dbReference>
<accession>A0ABR9UTK4</accession>
<evidence type="ECO:0000259" key="1">
    <source>
        <dbReference type="Pfam" id="PF00248"/>
    </source>
</evidence>
<comment type="caution">
    <text evidence="2">The sequence shown here is derived from an EMBL/GenBank/DDBJ whole genome shotgun (WGS) entry which is preliminary data.</text>
</comment>
<dbReference type="RefSeq" id="WP_193932750.1">
    <property type="nucleotide sequence ID" value="NZ_CAWPMZ010000068.1"/>
</dbReference>
<gene>
    <name evidence="2" type="ORF">IQ230_14930</name>
</gene>
<dbReference type="PANTHER" id="PTHR43312:SF2">
    <property type="entry name" value="OXIDOREDUCTASE"/>
    <property type="match status" value="1"/>
</dbReference>
<dbReference type="PANTHER" id="PTHR43312">
    <property type="entry name" value="D-THREO-ALDOSE 1-DEHYDROGENASE"/>
    <property type="match status" value="1"/>
</dbReference>
<dbReference type="Pfam" id="PF00248">
    <property type="entry name" value="Aldo_ket_red"/>
    <property type="match status" value="1"/>
</dbReference>
<name>A0ABR9UTK4_9CHRO</name>
<organism evidence="2 3">
    <name type="scientific">Gloeocapsopsis crepidinum LEGE 06123</name>
    <dbReference type="NCBI Taxonomy" id="588587"/>
    <lineage>
        <taxon>Bacteria</taxon>
        <taxon>Bacillati</taxon>
        <taxon>Cyanobacteriota</taxon>
        <taxon>Cyanophyceae</taxon>
        <taxon>Oscillatoriophycideae</taxon>
        <taxon>Chroococcales</taxon>
        <taxon>Chroococcaceae</taxon>
        <taxon>Gloeocapsopsis</taxon>
    </lineage>
</organism>
<dbReference type="PRINTS" id="PR00069">
    <property type="entry name" value="ALDKETRDTASE"/>
</dbReference>
<keyword evidence="3" id="KW-1185">Reference proteome</keyword>
<evidence type="ECO:0000313" key="2">
    <source>
        <dbReference type="EMBL" id="MBE9191617.1"/>
    </source>
</evidence>
<dbReference type="Gene3D" id="3.20.20.100">
    <property type="entry name" value="NADP-dependent oxidoreductase domain"/>
    <property type="match status" value="1"/>
</dbReference>